<evidence type="ECO:0008006" key="9">
    <source>
        <dbReference type="Google" id="ProtNLM"/>
    </source>
</evidence>
<dbReference type="PANTHER" id="PTHR19282">
    <property type="entry name" value="TETRASPANIN"/>
    <property type="match status" value="1"/>
</dbReference>
<feature type="transmembrane region" description="Helical" evidence="5">
    <location>
        <begin position="7"/>
        <end position="32"/>
    </location>
</feature>
<dbReference type="AlphaFoldDB" id="A0A834V8B5"/>
<proteinExistence type="predicted"/>
<dbReference type="InterPro" id="IPR008952">
    <property type="entry name" value="Tetraspanin_EC2_sf"/>
</dbReference>
<reference evidence="8" key="1">
    <citation type="journal article" date="2020" name="PLoS Negl. Trop. Dis.">
        <title>High-quality nuclear genome for Sarcoptes scabiei-A critical resource for a neglected parasite.</title>
        <authorList>
            <person name="Korhonen P.K."/>
            <person name="Gasser R.B."/>
            <person name="Ma G."/>
            <person name="Wang T."/>
            <person name="Stroehlein A.J."/>
            <person name="Young N.D."/>
            <person name="Ang C.S."/>
            <person name="Fernando D.D."/>
            <person name="Lu H.C."/>
            <person name="Taylor S."/>
            <person name="Reynolds S.L."/>
            <person name="Mofiz E."/>
            <person name="Najaraj S.H."/>
            <person name="Gowda H."/>
            <person name="Madugundu A."/>
            <person name="Renuse S."/>
            <person name="Holt D."/>
            <person name="Pandey A."/>
            <person name="Papenfuss A.T."/>
            <person name="Fischer K."/>
        </authorList>
    </citation>
    <scope>NUCLEOTIDE SEQUENCE [LARGE SCALE GENOMIC DNA]</scope>
</reference>
<comment type="subcellular location">
    <subcellularLocation>
        <location evidence="1">Membrane</location>
        <topology evidence="1">Multi-pass membrane protein</topology>
    </subcellularLocation>
</comment>
<dbReference type="SUPFAM" id="SSF48652">
    <property type="entry name" value="Tetraspanin"/>
    <property type="match status" value="1"/>
</dbReference>
<organism evidence="6">
    <name type="scientific">Sarcoptes scabiei</name>
    <name type="common">Itch mite</name>
    <name type="synonym">Acarus scabiei</name>
    <dbReference type="NCBI Taxonomy" id="52283"/>
    <lineage>
        <taxon>Eukaryota</taxon>
        <taxon>Metazoa</taxon>
        <taxon>Ecdysozoa</taxon>
        <taxon>Arthropoda</taxon>
        <taxon>Chelicerata</taxon>
        <taxon>Arachnida</taxon>
        <taxon>Acari</taxon>
        <taxon>Acariformes</taxon>
        <taxon>Sarcoptiformes</taxon>
        <taxon>Astigmata</taxon>
        <taxon>Psoroptidia</taxon>
        <taxon>Sarcoptoidea</taxon>
        <taxon>Sarcoptidae</taxon>
        <taxon>Sarcoptinae</taxon>
        <taxon>Sarcoptes</taxon>
    </lineage>
</organism>
<evidence type="ECO:0000256" key="2">
    <source>
        <dbReference type="ARBA" id="ARBA00022692"/>
    </source>
</evidence>
<dbReference type="Pfam" id="PF00335">
    <property type="entry name" value="Tetraspanin"/>
    <property type="match status" value="1"/>
</dbReference>
<dbReference type="GO" id="GO:0016020">
    <property type="term" value="C:membrane"/>
    <property type="evidence" value="ECO:0007669"/>
    <property type="project" value="UniProtKB-SubCell"/>
</dbReference>
<dbReference type="PROSITE" id="PS51257">
    <property type="entry name" value="PROKAR_LIPOPROTEIN"/>
    <property type="match status" value="1"/>
</dbReference>
<dbReference type="Proteomes" id="UP000070412">
    <property type="component" value="Unassembled WGS sequence"/>
</dbReference>
<feature type="transmembrane region" description="Helical" evidence="5">
    <location>
        <begin position="81"/>
        <end position="100"/>
    </location>
</feature>
<dbReference type="InterPro" id="IPR018499">
    <property type="entry name" value="Tetraspanin/Peripherin"/>
</dbReference>
<dbReference type="EMBL" id="WVUK01000066">
    <property type="protein sequence ID" value="KAF7488022.1"/>
    <property type="molecule type" value="Genomic_DNA"/>
</dbReference>
<dbReference type="EnsemblMetazoa" id="SSS_2948s_mrna">
    <property type="protein sequence ID" value="KAF7488022.1"/>
    <property type="gene ID" value="SSS_2948"/>
</dbReference>
<dbReference type="PANTHER" id="PTHR19282:SF556">
    <property type="entry name" value="TETRASPANIN"/>
    <property type="match status" value="1"/>
</dbReference>
<reference evidence="7" key="3">
    <citation type="submission" date="2022-06" db="UniProtKB">
        <authorList>
            <consortium name="EnsemblMetazoa"/>
        </authorList>
    </citation>
    <scope>IDENTIFICATION</scope>
</reference>
<dbReference type="Gene3D" id="1.10.1450.10">
    <property type="entry name" value="Tetraspanin"/>
    <property type="match status" value="1"/>
</dbReference>
<dbReference type="CDD" id="cd03127">
    <property type="entry name" value="tetraspanin_LEL"/>
    <property type="match status" value="1"/>
</dbReference>
<keyword evidence="4 5" id="KW-0472">Membrane</keyword>
<evidence type="ECO:0000313" key="6">
    <source>
        <dbReference type="EMBL" id="KAF7488022.1"/>
    </source>
</evidence>
<keyword evidence="3 5" id="KW-1133">Transmembrane helix</keyword>
<evidence type="ECO:0000256" key="5">
    <source>
        <dbReference type="SAM" id="Phobius"/>
    </source>
</evidence>
<keyword evidence="2 5" id="KW-0812">Transmembrane</keyword>
<reference evidence="6" key="2">
    <citation type="submission" date="2020-01" db="EMBL/GenBank/DDBJ databases">
        <authorList>
            <person name="Korhonen P.K.K."/>
            <person name="Guangxu M.G."/>
            <person name="Wang T.W."/>
            <person name="Stroehlein A.J.S."/>
            <person name="Young N.D."/>
            <person name="Ang C.-S.A."/>
            <person name="Fernando D.W.F."/>
            <person name="Lu H.L."/>
            <person name="Taylor S.T."/>
            <person name="Ehtesham M.E.M."/>
            <person name="Najaraj S.H.N."/>
            <person name="Harsha G.H.G."/>
            <person name="Madugundu A.M."/>
            <person name="Renuse S.R."/>
            <person name="Holt D.H."/>
            <person name="Pandey A.P."/>
            <person name="Papenfuss A.P."/>
            <person name="Gasser R.B.G."/>
            <person name="Fischer K.F."/>
        </authorList>
    </citation>
    <scope>NUCLEOTIDE SEQUENCE</scope>
    <source>
        <strain evidence="6">SSS_KF_BRIS2020</strain>
    </source>
</reference>
<sequence>MKILSFFIRLIIVYIGFSLWVFGCCLLVYVVWSLNSVNIQSIATGESLITSTQLVFGSLSSLIGLIGIYGSFRKHSSLLKVLVFLIVLMISLEIGTFVALKAGNVKIIDLVEQGWKEINNQSKNYIQKELKCCGLSGLSEFASKLDPIDESCYRKKFDPNTGEIVDKEPFRIGCKQKLIDWFQTKSKAFLIWSCLFISFQIFYLVMILILLKLLQNALRSKLNLKDDVLNVLEHQQSTSLSLPLSSTSTIATTATNVTGSGPSL</sequence>
<feature type="transmembrane region" description="Helical" evidence="5">
    <location>
        <begin position="52"/>
        <end position="69"/>
    </location>
</feature>
<accession>A0A834V8B5</accession>
<evidence type="ECO:0000256" key="3">
    <source>
        <dbReference type="ARBA" id="ARBA00022989"/>
    </source>
</evidence>
<keyword evidence="8" id="KW-1185">Reference proteome</keyword>
<evidence type="ECO:0000313" key="7">
    <source>
        <dbReference type="EnsemblMetazoa" id="KAF7488022.1"/>
    </source>
</evidence>
<protein>
    <recommendedName>
        <fullName evidence="9">Tetraspanin</fullName>
    </recommendedName>
</protein>
<feature type="transmembrane region" description="Helical" evidence="5">
    <location>
        <begin position="189"/>
        <end position="211"/>
    </location>
</feature>
<dbReference type="OrthoDB" id="5982705at2759"/>
<evidence type="ECO:0000313" key="8">
    <source>
        <dbReference type="Proteomes" id="UP000070412"/>
    </source>
</evidence>
<name>A0A834V8B5_SARSC</name>
<gene>
    <name evidence="6" type="ORF">SSS_2948</name>
</gene>
<evidence type="ECO:0000256" key="4">
    <source>
        <dbReference type="ARBA" id="ARBA00023136"/>
    </source>
</evidence>
<evidence type="ECO:0000256" key="1">
    <source>
        <dbReference type="ARBA" id="ARBA00004141"/>
    </source>
</evidence>